<evidence type="ECO:0000256" key="3">
    <source>
        <dbReference type="ARBA" id="ARBA00047512"/>
    </source>
</evidence>
<dbReference type="AlphaFoldDB" id="A0AAV5JIK5"/>
<dbReference type="PANTHER" id="PTHR47449:SF2">
    <property type="entry name" value="GLYCEROPHOSPHODIESTER PHOSPHODIESTERASE GDPD4"/>
    <property type="match status" value="1"/>
</dbReference>
<sequence length="36" mass="3963">MAAYNFAIHSQEDCIEIDVSHSSVGVLFALHDSDLQ</sequence>
<dbReference type="GO" id="GO:0006629">
    <property type="term" value="P:lipid metabolic process"/>
    <property type="evidence" value="ECO:0007669"/>
    <property type="project" value="InterPro"/>
</dbReference>
<organism evidence="5 6">
    <name type="scientific">Rubroshorea leprosula</name>
    <dbReference type="NCBI Taxonomy" id="152421"/>
    <lineage>
        <taxon>Eukaryota</taxon>
        <taxon>Viridiplantae</taxon>
        <taxon>Streptophyta</taxon>
        <taxon>Embryophyta</taxon>
        <taxon>Tracheophyta</taxon>
        <taxon>Spermatophyta</taxon>
        <taxon>Magnoliopsida</taxon>
        <taxon>eudicotyledons</taxon>
        <taxon>Gunneridae</taxon>
        <taxon>Pentapetalae</taxon>
        <taxon>rosids</taxon>
        <taxon>malvids</taxon>
        <taxon>Malvales</taxon>
        <taxon>Dipterocarpaceae</taxon>
        <taxon>Rubroshorea</taxon>
    </lineage>
</organism>
<gene>
    <name evidence="5" type="ORF">SLEP1_g23474</name>
</gene>
<name>A0AAV5JIK5_9ROSI</name>
<feature type="domain" description="GP-PDE" evidence="4">
    <location>
        <begin position="1"/>
        <end position="36"/>
    </location>
</feature>
<dbReference type="InterPro" id="IPR017946">
    <property type="entry name" value="PLC-like_Pdiesterase_TIM-brl"/>
</dbReference>
<dbReference type="GO" id="GO:0006071">
    <property type="term" value="P:glycerol metabolic process"/>
    <property type="evidence" value="ECO:0007669"/>
    <property type="project" value="UniProtKB-KW"/>
</dbReference>
<dbReference type="InterPro" id="IPR030395">
    <property type="entry name" value="GP_PDE_dom"/>
</dbReference>
<dbReference type="PANTHER" id="PTHR47449">
    <property type="entry name" value="GLYCEROPHOSPHODIESTER PHOSPHODIESTERASE GDPD4"/>
    <property type="match status" value="1"/>
</dbReference>
<keyword evidence="6" id="KW-1185">Reference proteome</keyword>
<evidence type="ECO:0000256" key="1">
    <source>
        <dbReference type="ARBA" id="ARBA00012247"/>
    </source>
</evidence>
<comment type="catalytic activity">
    <reaction evidence="3">
        <text>a sn-glycero-3-phosphodiester + H2O = an alcohol + sn-glycerol 3-phosphate + H(+)</text>
        <dbReference type="Rhea" id="RHEA:12969"/>
        <dbReference type="ChEBI" id="CHEBI:15377"/>
        <dbReference type="ChEBI" id="CHEBI:15378"/>
        <dbReference type="ChEBI" id="CHEBI:30879"/>
        <dbReference type="ChEBI" id="CHEBI:57597"/>
        <dbReference type="ChEBI" id="CHEBI:83408"/>
        <dbReference type="EC" id="3.1.4.46"/>
    </reaction>
</comment>
<dbReference type="GO" id="GO:0008889">
    <property type="term" value="F:glycerophosphodiester phosphodiesterase activity"/>
    <property type="evidence" value="ECO:0007669"/>
    <property type="project" value="UniProtKB-EC"/>
</dbReference>
<comment type="caution">
    <text evidence="5">The sequence shown here is derived from an EMBL/GenBank/DDBJ whole genome shotgun (WGS) entry which is preliminary data.</text>
</comment>
<evidence type="ECO:0000259" key="4">
    <source>
        <dbReference type="PROSITE" id="PS51704"/>
    </source>
</evidence>
<dbReference type="InterPro" id="IPR044236">
    <property type="entry name" value="GDPD4"/>
</dbReference>
<accession>A0AAV5JIK5</accession>
<dbReference type="EC" id="3.1.4.46" evidence="1"/>
<dbReference type="PROSITE" id="PS51704">
    <property type="entry name" value="GP_PDE"/>
    <property type="match status" value="1"/>
</dbReference>
<evidence type="ECO:0000313" key="6">
    <source>
        <dbReference type="Proteomes" id="UP001054252"/>
    </source>
</evidence>
<dbReference type="Proteomes" id="UP001054252">
    <property type="component" value="Unassembled WGS sequence"/>
</dbReference>
<dbReference type="EMBL" id="BPVZ01000036">
    <property type="protein sequence ID" value="GKV12313.1"/>
    <property type="molecule type" value="Genomic_DNA"/>
</dbReference>
<reference evidence="5 6" key="1">
    <citation type="journal article" date="2021" name="Commun. Biol.">
        <title>The genome of Shorea leprosula (Dipterocarpaceae) highlights the ecological relevance of drought in aseasonal tropical rainforests.</title>
        <authorList>
            <person name="Ng K.K.S."/>
            <person name="Kobayashi M.J."/>
            <person name="Fawcett J.A."/>
            <person name="Hatakeyama M."/>
            <person name="Paape T."/>
            <person name="Ng C.H."/>
            <person name="Ang C.C."/>
            <person name="Tnah L.H."/>
            <person name="Lee C.T."/>
            <person name="Nishiyama T."/>
            <person name="Sese J."/>
            <person name="O'Brien M.J."/>
            <person name="Copetti D."/>
            <person name="Mohd Noor M.I."/>
            <person name="Ong R.C."/>
            <person name="Putra M."/>
            <person name="Sireger I.Z."/>
            <person name="Indrioko S."/>
            <person name="Kosugi Y."/>
            <person name="Izuno A."/>
            <person name="Isagi Y."/>
            <person name="Lee S.L."/>
            <person name="Shimizu K.K."/>
        </authorList>
    </citation>
    <scope>NUCLEOTIDE SEQUENCE [LARGE SCALE GENOMIC DNA]</scope>
    <source>
        <strain evidence="5">214</strain>
    </source>
</reference>
<evidence type="ECO:0000313" key="5">
    <source>
        <dbReference type="EMBL" id="GKV12313.1"/>
    </source>
</evidence>
<proteinExistence type="predicted"/>
<dbReference type="SUPFAM" id="SSF51695">
    <property type="entry name" value="PLC-like phosphodiesterases"/>
    <property type="match status" value="1"/>
</dbReference>
<keyword evidence="2" id="KW-0319">Glycerol metabolism</keyword>
<protein>
    <recommendedName>
        <fullName evidence="1">glycerophosphodiester phosphodiesterase</fullName>
        <ecNumber evidence="1">3.1.4.46</ecNumber>
    </recommendedName>
</protein>
<evidence type="ECO:0000256" key="2">
    <source>
        <dbReference type="ARBA" id="ARBA00022798"/>
    </source>
</evidence>